<gene>
    <name evidence="1" type="ORF">E1267_35830</name>
</gene>
<reference evidence="1 2" key="1">
    <citation type="submission" date="2019-02" db="EMBL/GenBank/DDBJ databases">
        <title>Draft genome sequences of novel Actinobacteria.</title>
        <authorList>
            <person name="Sahin N."/>
            <person name="Ay H."/>
            <person name="Saygin H."/>
        </authorList>
    </citation>
    <scope>NUCLEOTIDE SEQUENCE [LARGE SCALE GENOMIC DNA]</scope>
    <source>
        <strain evidence="1 2">KC201</strain>
    </source>
</reference>
<dbReference type="EMBL" id="SMJZ01000202">
    <property type="protein sequence ID" value="TDC00044.1"/>
    <property type="molecule type" value="Genomic_DNA"/>
</dbReference>
<dbReference type="Proteomes" id="UP000295157">
    <property type="component" value="Unassembled WGS sequence"/>
</dbReference>
<dbReference type="RefSeq" id="WP_132339417.1">
    <property type="nucleotide sequence ID" value="NZ_SMJZ01000202.1"/>
</dbReference>
<evidence type="ECO:0000313" key="1">
    <source>
        <dbReference type="EMBL" id="TDC00044.1"/>
    </source>
</evidence>
<keyword evidence="2" id="KW-1185">Reference proteome</keyword>
<sequence>MLNEQARQIAGRWVQTEGATLPGFGGAFLTGSVLWGDPRAALDPASDVDVMLIAGPGVRPGKFAYEGALLEVSSMPRIGSADDVLADYHLAGSFHLPCVLADPTGRLSAIQRVVARDFAVRAWTTARCAGAMDRVRAFLGGMDPSAPLHDQVTGWLFGTGVTTHVLLVAGLRNPTVRRRYAAVRDLLAAHGRLDVHETLLDWLGCAGLDAARVEGHLAALETVFDAAAAVRAPVYRFDSDISAVARPVAIDGSRDLIARGLHREAVFWIAATYARCLAKRAAAGERGHEDGLLDLLADLGAETYADRRRRADRVLAGLPGLWETAMSLC</sequence>
<accession>A0A4R4MXC2</accession>
<comment type="caution">
    <text evidence="1">The sequence shown here is derived from an EMBL/GenBank/DDBJ whole genome shotgun (WGS) entry which is preliminary data.</text>
</comment>
<evidence type="ECO:0008006" key="3">
    <source>
        <dbReference type="Google" id="ProtNLM"/>
    </source>
</evidence>
<name>A0A4R4MXC2_9ACTN</name>
<evidence type="ECO:0000313" key="2">
    <source>
        <dbReference type="Proteomes" id="UP000295157"/>
    </source>
</evidence>
<dbReference type="OrthoDB" id="3659232at2"/>
<protein>
    <recommendedName>
        <fullName evidence="3">Nucleotidyltransferase domain-containing protein</fullName>
    </recommendedName>
</protein>
<proteinExistence type="predicted"/>
<dbReference type="AlphaFoldDB" id="A0A4R4MXC2"/>
<organism evidence="1 2">
    <name type="scientific">Nonomuraea longispora</name>
    <dbReference type="NCBI Taxonomy" id="1848320"/>
    <lineage>
        <taxon>Bacteria</taxon>
        <taxon>Bacillati</taxon>
        <taxon>Actinomycetota</taxon>
        <taxon>Actinomycetes</taxon>
        <taxon>Streptosporangiales</taxon>
        <taxon>Streptosporangiaceae</taxon>
        <taxon>Nonomuraea</taxon>
    </lineage>
</organism>